<keyword evidence="5" id="KW-0808">Transferase</keyword>
<dbReference type="PANTHER" id="PTHR31741:SF4">
    <property type="entry name" value="O-FUCOSYLTRANSFERASE 28"/>
    <property type="match status" value="1"/>
</dbReference>
<keyword evidence="9" id="KW-0472">Membrane</keyword>
<dbReference type="Proteomes" id="UP001472677">
    <property type="component" value="Unassembled WGS sequence"/>
</dbReference>
<keyword evidence="6" id="KW-0812">Transmembrane</keyword>
<evidence type="ECO:0000256" key="13">
    <source>
        <dbReference type="ARBA" id="ARBA00030350"/>
    </source>
</evidence>
<dbReference type="Gene3D" id="3.40.50.2300">
    <property type="match status" value="1"/>
</dbReference>
<dbReference type="InterPro" id="IPR011006">
    <property type="entry name" value="CheY-like_superfamily"/>
</dbReference>
<comment type="caution">
    <text evidence="14">The sequence shown here is derived from an EMBL/GenBank/DDBJ whole genome shotgun (WGS) entry which is preliminary data.</text>
</comment>
<dbReference type="SUPFAM" id="SSF52172">
    <property type="entry name" value="CheY-like"/>
    <property type="match status" value="1"/>
</dbReference>
<evidence type="ECO:0000256" key="8">
    <source>
        <dbReference type="ARBA" id="ARBA00022989"/>
    </source>
</evidence>
<comment type="similarity">
    <text evidence="3">Belongs to the glycosyltransferase GT106 family.</text>
</comment>
<evidence type="ECO:0000313" key="14">
    <source>
        <dbReference type="EMBL" id="KAK8514794.1"/>
    </source>
</evidence>
<dbReference type="PANTHER" id="PTHR31741">
    <property type="entry name" value="OS02G0726500 PROTEIN-RELATED"/>
    <property type="match status" value="1"/>
</dbReference>
<keyword evidence="4" id="KW-0328">Glycosyltransferase</keyword>
<sequence>MCFAVTTTNQAIMALKMLRENKNKFDLVISNVHMPEMNGFKLLELVWLKMNLSVIKCMLHLQASYYRKKVLPLLKQHKVIKFTQTDSRLANNGLLIQKLRYEKDMFAFTGCIHNLTEEESDELTVMRYYVRQWREKVIDGEEWQHQGRCPMTPRKADLFLKAMGYPSTTPIYNVTGDIYSRESDSMTTFRSEYLNVILLNLSKIDSLVWKLLG</sequence>
<keyword evidence="15" id="KW-1185">Reference proteome</keyword>
<dbReference type="Pfam" id="PF10250">
    <property type="entry name" value="O-FucT"/>
    <property type="match status" value="1"/>
</dbReference>
<gene>
    <name evidence="14" type="ORF">V6N12_057690</name>
</gene>
<evidence type="ECO:0000256" key="3">
    <source>
        <dbReference type="ARBA" id="ARBA00007737"/>
    </source>
</evidence>
<evidence type="ECO:0000256" key="11">
    <source>
        <dbReference type="ARBA" id="ARBA00023253"/>
    </source>
</evidence>
<keyword evidence="12" id="KW-0119">Carbohydrate metabolism</keyword>
<evidence type="ECO:0000256" key="9">
    <source>
        <dbReference type="ARBA" id="ARBA00023136"/>
    </source>
</evidence>
<evidence type="ECO:0000256" key="5">
    <source>
        <dbReference type="ARBA" id="ARBA00022679"/>
    </source>
</evidence>
<evidence type="ECO:0000256" key="6">
    <source>
        <dbReference type="ARBA" id="ARBA00022692"/>
    </source>
</evidence>
<proteinExistence type="inferred from homology"/>
<dbReference type="InterPro" id="IPR019378">
    <property type="entry name" value="GDP-Fuc_O-FucTrfase"/>
</dbReference>
<evidence type="ECO:0000313" key="15">
    <source>
        <dbReference type="Proteomes" id="UP001472677"/>
    </source>
</evidence>
<keyword evidence="7" id="KW-0735">Signal-anchor</keyword>
<comment type="pathway">
    <text evidence="2">Glycan metabolism.</text>
</comment>
<evidence type="ECO:0000256" key="2">
    <source>
        <dbReference type="ARBA" id="ARBA00004881"/>
    </source>
</evidence>
<accession>A0ABR2C5V4</accession>
<organism evidence="14 15">
    <name type="scientific">Hibiscus sabdariffa</name>
    <name type="common">roselle</name>
    <dbReference type="NCBI Taxonomy" id="183260"/>
    <lineage>
        <taxon>Eukaryota</taxon>
        <taxon>Viridiplantae</taxon>
        <taxon>Streptophyta</taxon>
        <taxon>Embryophyta</taxon>
        <taxon>Tracheophyta</taxon>
        <taxon>Spermatophyta</taxon>
        <taxon>Magnoliopsida</taxon>
        <taxon>eudicotyledons</taxon>
        <taxon>Gunneridae</taxon>
        <taxon>Pentapetalae</taxon>
        <taxon>rosids</taxon>
        <taxon>malvids</taxon>
        <taxon>Malvales</taxon>
        <taxon>Malvaceae</taxon>
        <taxon>Malvoideae</taxon>
        <taxon>Hibiscus</taxon>
    </lineage>
</organism>
<evidence type="ECO:0000256" key="10">
    <source>
        <dbReference type="ARBA" id="ARBA00023180"/>
    </source>
</evidence>
<protein>
    <recommendedName>
        <fullName evidence="13">O-fucosyltransferase family protein</fullName>
    </recommendedName>
</protein>
<name>A0ABR2C5V4_9ROSI</name>
<evidence type="ECO:0000256" key="12">
    <source>
        <dbReference type="ARBA" id="ARBA00023277"/>
    </source>
</evidence>
<keyword evidence="11" id="KW-0294">Fucose metabolism</keyword>
<dbReference type="EMBL" id="JBBPBM010000066">
    <property type="protein sequence ID" value="KAK8514794.1"/>
    <property type="molecule type" value="Genomic_DNA"/>
</dbReference>
<reference evidence="14 15" key="1">
    <citation type="journal article" date="2024" name="G3 (Bethesda)">
        <title>Genome assembly of Hibiscus sabdariffa L. provides insights into metabolisms of medicinal natural products.</title>
        <authorList>
            <person name="Kim T."/>
        </authorList>
    </citation>
    <scope>NUCLEOTIDE SEQUENCE [LARGE SCALE GENOMIC DNA]</scope>
    <source>
        <strain evidence="14">TK-2024</strain>
        <tissue evidence="14">Old leaves</tissue>
    </source>
</reference>
<keyword evidence="10" id="KW-0325">Glycoprotein</keyword>
<keyword evidence="8" id="KW-1133">Transmembrane helix</keyword>
<evidence type="ECO:0000256" key="7">
    <source>
        <dbReference type="ARBA" id="ARBA00022968"/>
    </source>
</evidence>
<evidence type="ECO:0000256" key="1">
    <source>
        <dbReference type="ARBA" id="ARBA00004606"/>
    </source>
</evidence>
<comment type="subcellular location">
    <subcellularLocation>
        <location evidence="1">Membrane</location>
        <topology evidence="1">Single-pass type II membrane protein</topology>
    </subcellularLocation>
</comment>
<evidence type="ECO:0000256" key="4">
    <source>
        <dbReference type="ARBA" id="ARBA00022676"/>
    </source>
</evidence>